<evidence type="ECO:0000256" key="1">
    <source>
        <dbReference type="ARBA" id="ARBA00006643"/>
    </source>
</evidence>
<comment type="caution">
    <text evidence="5">The sequence shown here is derived from an EMBL/GenBank/DDBJ whole genome shotgun (WGS) entry which is preliminary data.</text>
</comment>
<dbReference type="OMA" id="GCSDMAR"/>
<dbReference type="OrthoDB" id="185373at2759"/>
<dbReference type="Pfam" id="PF20431">
    <property type="entry name" value="E_motif"/>
    <property type="match status" value="1"/>
</dbReference>
<dbReference type="GO" id="GO:0008270">
    <property type="term" value="F:zinc ion binding"/>
    <property type="evidence" value="ECO:0007669"/>
    <property type="project" value="InterPro"/>
</dbReference>
<reference evidence="5 6" key="1">
    <citation type="submission" date="2020-04" db="EMBL/GenBank/DDBJ databases">
        <title>Plant Genome Project.</title>
        <authorList>
            <person name="Zhang R.-G."/>
        </authorList>
    </citation>
    <scope>NUCLEOTIDE SEQUENCE [LARGE SCALE GENOMIC DNA]</scope>
    <source>
        <strain evidence="5">YNK0</strain>
        <tissue evidence="5">Leaf</tissue>
    </source>
</reference>
<dbReference type="EMBL" id="JABCRI010000006">
    <property type="protein sequence ID" value="KAF8404728.1"/>
    <property type="molecule type" value="Genomic_DNA"/>
</dbReference>
<dbReference type="InterPro" id="IPR046848">
    <property type="entry name" value="E_motif"/>
</dbReference>
<dbReference type="FunFam" id="1.25.40.10:FF:000344">
    <property type="entry name" value="Pentatricopeptide repeat-containing protein"/>
    <property type="match status" value="1"/>
</dbReference>
<dbReference type="PROSITE" id="PS51375">
    <property type="entry name" value="PPR"/>
    <property type="match status" value="4"/>
</dbReference>
<evidence type="ECO:0000313" key="5">
    <source>
        <dbReference type="EMBL" id="KAF8404728.1"/>
    </source>
</evidence>
<feature type="repeat" description="PPR" evidence="3">
    <location>
        <begin position="426"/>
        <end position="460"/>
    </location>
</feature>
<dbReference type="SUPFAM" id="SSF48452">
    <property type="entry name" value="TPR-like"/>
    <property type="match status" value="1"/>
</dbReference>
<dbReference type="NCBIfam" id="TIGR00756">
    <property type="entry name" value="PPR"/>
    <property type="match status" value="4"/>
</dbReference>
<dbReference type="AlphaFoldDB" id="A0A835DIE1"/>
<dbReference type="Pfam" id="PF20430">
    <property type="entry name" value="Eplus_motif"/>
    <property type="match status" value="1"/>
</dbReference>
<evidence type="ECO:0000256" key="2">
    <source>
        <dbReference type="ARBA" id="ARBA00022737"/>
    </source>
</evidence>
<dbReference type="Pfam" id="PF01535">
    <property type="entry name" value="PPR"/>
    <property type="match status" value="3"/>
</dbReference>
<dbReference type="FunFam" id="1.25.40.10:FF:001767">
    <property type="entry name" value="Pentatricopeptide repeat-containing protein At5g15340, mitochondrial"/>
    <property type="match status" value="1"/>
</dbReference>
<dbReference type="GO" id="GO:0003723">
    <property type="term" value="F:RNA binding"/>
    <property type="evidence" value="ECO:0007669"/>
    <property type="project" value="InterPro"/>
</dbReference>
<dbReference type="Gene3D" id="1.25.40.10">
    <property type="entry name" value="Tetratricopeptide repeat domain"/>
    <property type="match status" value="4"/>
</dbReference>
<proteinExistence type="inferred from homology"/>
<protein>
    <recommendedName>
        <fullName evidence="4">DYW domain-containing protein</fullName>
    </recommendedName>
</protein>
<dbReference type="Pfam" id="PF14432">
    <property type="entry name" value="DYW_deaminase"/>
    <property type="match status" value="1"/>
</dbReference>
<dbReference type="InterPro" id="IPR046849">
    <property type="entry name" value="E2_motif"/>
</dbReference>
<dbReference type="InterPro" id="IPR032867">
    <property type="entry name" value="DYW_dom"/>
</dbReference>
<accession>A0A835DIE1</accession>
<dbReference type="Pfam" id="PF13041">
    <property type="entry name" value="PPR_2"/>
    <property type="match status" value="3"/>
</dbReference>
<evidence type="ECO:0000256" key="3">
    <source>
        <dbReference type="PROSITE-ProRule" id="PRU00708"/>
    </source>
</evidence>
<feature type="domain" description="DYW" evidence="4">
    <location>
        <begin position="640"/>
        <end position="733"/>
    </location>
</feature>
<dbReference type="FunFam" id="1.25.40.10:FF:000144">
    <property type="entry name" value="Pentatricopeptide repeat-containing protein, mitochondrial"/>
    <property type="match status" value="1"/>
</dbReference>
<feature type="repeat" description="PPR" evidence="3">
    <location>
        <begin position="325"/>
        <end position="359"/>
    </location>
</feature>
<comment type="similarity">
    <text evidence="1">Belongs to the PPR family. PCMP-H subfamily.</text>
</comment>
<dbReference type="InterPro" id="IPR046960">
    <property type="entry name" value="PPR_At4g14850-like_plant"/>
</dbReference>
<keyword evidence="6" id="KW-1185">Reference proteome</keyword>
<dbReference type="GO" id="GO:0009451">
    <property type="term" value="P:RNA modification"/>
    <property type="evidence" value="ECO:0007669"/>
    <property type="project" value="InterPro"/>
</dbReference>
<dbReference type="PANTHER" id="PTHR47926">
    <property type="entry name" value="PENTATRICOPEPTIDE REPEAT-CONTAINING PROTEIN"/>
    <property type="match status" value="1"/>
</dbReference>
<feature type="repeat" description="PPR" evidence="3">
    <location>
        <begin position="224"/>
        <end position="258"/>
    </location>
</feature>
<feature type="repeat" description="PPR" evidence="3">
    <location>
        <begin position="122"/>
        <end position="156"/>
    </location>
</feature>
<evidence type="ECO:0000313" key="6">
    <source>
        <dbReference type="Proteomes" id="UP000655225"/>
    </source>
</evidence>
<dbReference type="FunFam" id="1.25.40.10:FF:000351">
    <property type="entry name" value="Pentatricopeptide repeat-containing protein"/>
    <property type="match status" value="1"/>
</dbReference>
<dbReference type="Proteomes" id="UP000655225">
    <property type="component" value="Unassembled WGS sequence"/>
</dbReference>
<sequence>MQRSPKTRAVGFTRILNFFTTLQTTGPKPTQSNLLKTSCVDQDNEVVPFNNRSLTETSNAYASLLRRCIERKSVSEIRRIQLHMTKSGFPHLSLGNKLIDAYLKCESIEDARKLFDEMPQRHIVTWNSMIASYIRHKRSQEALKLYQMMLPEGVLPDEFTFSSIFKVFSDLRLLPEGRKAHGLLVVSGLEVSNLFVGSALVDMYAKLGKLRDARLVVDRVMEKDVVLVTALIVGYTQHGKDGEALEVFRNLVKEGIKANEFTFASILIACGNLEELGKGKLIHGLIIKSGFESVVASQTSLLTMYSKCGLIDDSLKVFDRFVNANQVMWTAVIVGLVQNGREELALSIFRRMIRSSINPNSFTLSATLRACSSLAMFEQGKQIHGRVMKAGLDKDRFAGAALIDMYGKCGNIEMARSVFDALVEIDVVPVNSMIYSYAQSGYGHEALKLFNRMRDMGLEPNDATFVSVLAACSNAGLIEEGLNIFSSIRSNPTIDLSRDHYACVVDMLGRAGRLKEAEILINQVKKPDVVLWRTLLSACRIHGEVEMAKRVMNGALELEPGDEGTHVLLSNLYASTGNWTQVIKMKSTMREMRLKKNPAMTWVDVDRGVHTFMAGDWSHPRSGEIYEMLDSLIEKIKDLGYVPDTRFVLQDLDEKEKERSLYYHSEKLAITFALLSNSNKNTCIRIFKNLRVCGDCHTWIKFVSKVARREIIARDAKRFHHFRDGLCSCGDYW</sequence>
<organism evidence="5 6">
    <name type="scientific">Tetracentron sinense</name>
    <name type="common">Spur-leaf</name>
    <dbReference type="NCBI Taxonomy" id="13715"/>
    <lineage>
        <taxon>Eukaryota</taxon>
        <taxon>Viridiplantae</taxon>
        <taxon>Streptophyta</taxon>
        <taxon>Embryophyta</taxon>
        <taxon>Tracheophyta</taxon>
        <taxon>Spermatophyta</taxon>
        <taxon>Magnoliopsida</taxon>
        <taxon>Trochodendrales</taxon>
        <taxon>Trochodendraceae</taxon>
        <taxon>Tetracentron</taxon>
    </lineage>
</organism>
<dbReference type="InterPro" id="IPR002885">
    <property type="entry name" value="PPR_rpt"/>
</dbReference>
<dbReference type="PANTHER" id="PTHR47926:SF342">
    <property type="entry name" value="TETRATRICOPEPTIDE-LIKE HELICAL DOMAIN-CONTAINING PROTEIN-RELATED"/>
    <property type="match status" value="1"/>
</dbReference>
<gene>
    <name evidence="5" type="ORF">HHK36_009617</name>
</gene>
<dbReference type="InterPro" id="IPR011990">
    <property type="entry name" value="TPR-like_helical_dom_sf"/>
</dbReference>
<name>A0A835DIE1_TETSI</name>
<dbReference type="Pfam" id="PF13812">
    <property type="entry name" value="PPR_3"/>
    <property type="match status" value="1"/>
</dbReference>
<evidence type="ECO:0000259" key="4">
    <source>
        <dbReference type="Pfam" id="PF14432"/>
    </source>
</evidence>
<keyword evidence="2" id="KW-0677">Repeat</keyword>